<gene>
    <name evidence="3" type="ORF">MAPG_05617</name>
</gene>
<dbReference type="Pfam" id="PF01975">
    <property type="entry name" value="SurE"/>
    <property type="match status" value="1"/>
</dbReference>
<evidence type="ECO:0000313" key="5">
    <source>
        <dbReference type="Proteomes" id="UP000011715"/>
    </source>
</evidence>
<dbReference type="STRING" id="644358.A0A0C4DZV6"/>
<feature type="compositionally biased region" description="Gly residues" evidence="1">
    <location>
        <begin position="774"/>
        <end position="783"/>
    </location>
</feature>
<dbReference type="OrthoDB" id="202825at2759"/>
<dbReference type="PANTHER" id="PTHR47551:SF1">
    <property type="entry name" value="TUBULIN--TYROSINE LIGASE PBY1-RELATED"/>
    <property type="match status" value="1"/>
</dbReference>
<dbReference type="EnsemblFungi" id="MAPG_05617T0">
    <property type="protein sequence ID" value="MAPG_05617T0"/>
    <property type="gene ID" value="MAPG_05617"/>
</dbReference>
<accession>A0A0C4DZV6</accession>
<proteinExistence type="predicted"/>
<dbReference type="eggNOG" id="KOG2157">
    <property type="taxonomic scope" value="Eukaryota"/>
</dbReference>
<dbReference type="InterPro" id="IPR027746">
    <property type="entry name" value="TTL"/>
</dbReference>
<reference evidence="5" key="1">
    <citation type="submission" date="2010-05" db="EMBL/GenBank/DDBJ databases">
        <title>The genome sequence of Magnaporthe poae strain ATCC 64411.</title>
        <authorList>
            <person name="Ma L.-J."/>
            <person name="Dead R."/>
            <person name="Young S."/>
            <person name="Zeng Q."/>
            <person name="Koehrsen M."/>
            <person name="Alvarado L."/>
            <person name="Berlin A."/>
            <person name="Chapman S.B."/>
            <person name="Chen Z."/>
            <person name="Freedman E."/>
            <person name="Gellesch M."/>
            <person name="Goldberg J."/>
            <person name="Griggs A."/>
            <person name="Gujja S."/>
            <person name="Heilman E.R."/>
            <person name="Heiman D."/>
            <person name="Hepburn T."/>
            <person name="Howarth C."/>
            <person name="Jen D."/>
            <person name="Larson L."/>
            <person name="Mehta T."/>
            <person name="Neiman D."/>
            <person name="Pearson M."/>
            <person name="Roberts A."/>
            <person name="Saif S."/>
            <person name="Shea T."/>
            <person name="Shenoy N."/>
            <person name="Sisk P."/>
            <person name="Stolte C."/>
            <person name="Sykes S."/>
            <person name="Walk T."/>
            <person name="White J."/>
            <person name="Yandava C."/>
            <person name="Haas B."/>
            <person name="Nusbaum C."/>
            <person name="Birren B."/>
        </authorList>
    </citation>
    <scope>NUCLEOTIDE SEQUENCE [LARGE SCALE GENOMIC DNA]</scope>
    <source>
        <strain evidence="5">ATCC 64411 / 73-15</strain>
    </source>
</reference>
<evidence type="ECO:0000256" key="1">
    <source>
        <dbReference type="SAM" id="MobiDB-lite"/>
    </source>
</evidence>
<evidence type="ECO:0000259" key="2">
    <source>
        <dbReference type="Pfam" id="PF01975"/>
    </source>
</evidence>
<feature type="domain" description="Survival protein SurE-like phosphatase/nucleotidase" evidence="2">
    <location>
        <begin position="3"/>
        <end position="58"/>
    </location>
</feature>
<evidence type="ECO:0000313" key="4">
    <source>
        <dbReference type="EnsemblFungi" id="MAPG_05617T0"/>
    </source>
</evidence>
<dbReference type="InterPro" id="IPR004344">
    <property type="entry name" value="TTL/TTLL_fam"/>
</dbReference>
<dbReference type="Gene3D" id="3.30.470.20">
    <property type="entry name" value="ATP-grasp fold, B domain"/>
    <property type="match status" value="1"/>
</dbReference>
<feature type="compositionally biased region" description="Acidic residues" evidence="1">
    <location>
        <begin position="486"/>
        <end position="500"/>
    </location>
</feature>
<dbReference type="PANTHER" id="PTHR47551">
    <property type="entry name" value="TUBULIN--TYROSINE LIGASE PBY1-RELATED"/>
    <property type="match status" value="1"/>
</dbReference>
<dbReference type="GO" id="GO:0000932">
    <property type="term" value="C:P-body"/>
    <property type="evidence" value="ECO:0007669"/>
    <property type="project" value="TreeGrafter"/>
</dbReference>
<feature type="region of interest" description="Disordered" evidence="1">
    <location>
        <begin position="746"/>
        <end position="785"/>
    </location>
</feature>
<keyword evidence="5" id="KW-1185">Reference proteome</keyword>
<feature type="region of interest" description="Disordered" evidence="1">
    <location>
        <begin position="246"/>
        <end position="268"/>
    </location>
</feature>
<name>A0A0C4DZV6_MAGP6</name>
<dbReference type="PROSITE" id="PS51221">
    <property type="entry name" value="TTL"/>
    <property type="match status" value="1"/>
</dbReference>
<feature type="region of interest" description="Disordered" evidence="1">
    <location>
        <begin position="126"/>
        <end position="164"/>
    </location>
</feature>
<dbReference type="OMA" id="TNTCFQE"/>
<organism evidence="4 5">
    <name type="scientific">Magnaporthiopsis poae (strain ATCC 64411 / 73-15)</name>
    <name type="common">Kentucky bluegrass fungus</name>
    <name type="synonym">Magnaporthe poae</name>
    <dbReference type="NCBI Taxonomy" id="644358"/>
    <lineage>
        <taxon>Eukaryota</taxon>
        <taxon>Fungi</taxon>
        <taxon>Dikarya</taxon>
        <taxon>Ascomycota</taxon>
        <taxon>Pezizomycotina</taxon>
        <taxon>Sordariomycetes</taxon>
        <taxon>Sordariomycetidae</taxon>
        <taxon>Magnaporthales</taxon>
        <taxon>Magnaporthaceae</taxon>
        <taxon>Magnaporthiopsis</taxon>
    </lineage>
</organism>
<reference evidence="3" key="2">
    <citation type="submission" date="2010-05" db="EMBL/GenBank/DDBJ databases">
        <title>The Genome Sequence of Magnaporthe poae strain ATCC 64411.</title>
        <authorList>
            <consortium name="The Broad Institute Genome Sequencing Platform"/>
            <consortium name="Broad Institute Genome Sequencing Center for Infectious Disease"/>
            <person name="Ma L.-J."/>
            <person name="Dead R."/>
            <person name="Young S."/>
            <person name="Zeng Q."/>
            <person name="Koehrsen M."/>
            <person name="Alvarado L."/>
            <person name="Berlin A."/>
            <person name="Chapman S.B."/>
            <person name="Chen Z."/>
            <person name="Freedman E."/>
            <person name="Gellesch M."/>
            <person name="Goldberg J."/>
            <person name="Griggs A."/>
            <person name="Gujja S."/>
            <person name="Heilman E.R."/>
            <person name="Heiman D."/>
            <person name="Hepburn T."/>
            <person name="Howarth C."/>
            <person name="Jen D."/>
            <person name="Larson L."/>
            <person name="Mehta T."/>
            <person name="Neiman D."/>
            <person name="Pearson M."/>
            <person name="Roberts A."/>
            <person name="Saif S."/>
            <person name="Shea T."/>
            <person name="Shenoy N."/>
            <person name="Sisk P."/>
            <person name="Stolte C."/>
            <person name="Sykes S."/>
            <person name="Walk T."/>
            <person name="White J."/>
            <person name="Yandava C."/>
            <person name="Haas B."/>
            <person name="Nusbaum C."/>
            <person name="Birren B."/>
        </authorList>
    </citation>
    <scope>NUCLEOTIDE SEQUENCE</scope>
    <source>
        <strain evidence="3">ATCC 64411</strain>
    </source>
</reference>
<dbReference type="EMBL" id="GL876969">
    <property type="protein sequence ID" value="KLU86605.1"/>
    <property type="molecule type" value="Genomic_DNA"/>
</dbReference>
<dbReference type="InterPro" id="IPR036523">
    <property type="entry name" value="SurE-like_sf"/>
</dbReference>
<protein>
    <submittedName>
        <fullName evidence="3">TTL domain-containing protein</fullName>
    </submittedName>
</protein>
<dbReference type="AlphaFoldDB" id="A0A0C4DZV6"/>
<feature type="region of interest" description="Disordered" evidence="1">
    <location>
        <begin position="486"/>
        <end position="516"/>
    </location>
</feature>
<dbReference type="Gene3D" id="3.40.1210.10">
    <property type="entry name" value="Survival protein SurE-like phosphatase/nucleotidase"/>
    <property type="match status" value="2"/>
</dbReference>
<sequence length="798" mass="85909">MHILLVNDDGPPSTHSSPYVHTLVRALQAAGHLVSVCLPHTQRSWIGKAHLVGHTVRPTYYRPPPLPANPAGLIFGEGVPESDGSVDLYSVNIPLVEGVEKSRTLFTGMLQNYWAGGGCFTAVEAAADEDEEEERIREGADGETQGGGGSSATTKPAVDDAAGNEDGVEYVGRVHKDFKWHPRFTDVFKSVDDAPPGNDGWAVREGHTSVTPLKANFWHAATHLHEKELELPPPEQDSRIVTPPLREEAKPSAQVPDPSKPEDKTAPDVVMKTDTAESSSNGKVSQDNAGKFYALVAYEDPYVQPLIMEALDTVLPKDSYVLINAPPRSSDGKGEEAIQLERLLPSPDTKVLQITPYEAIDFTFGAAHVDSMLFNSYVFRKALIRKHFLSATVEAWVTKHPDSVLAGHFKPGTAFEVDYAEFLDDALVEAWDLRASLERNETAAAVDDDCEKKEWWILKPSMSDRGQGIRLFSTMEELQGIFDEWDADLPDSDDEDDEAGAGEASGGGATSSSSSADAGITTAHLRHFVAQPYIHPPLLLPQYDHRKFHVRTYVVCVGSLRVYVYRRMLALFAGKPYSPPSAGAADLDAHLTNTCLQQRDHQDADADADTDAKGGGAANIEPLVREFWDLPDALGVVGSEGGAAAAAITKDSIFAQICDVTGAAFEAAARGMMMHFQPLPNAFEVFGLDFLVDARGAVWLLEVNSFPDFRQTGDDLRGVVAGLWEGVVRLAVVPFFFSSFSRPSPSSASASASASVAGGGKQSTGGEEEEQQGAAGGGSGGGDMVLVKDIDLGRRWGV</sequence>
<feature type="compositionally biased region" description="Low complexity" evidence="1">
    <location>
        <begin position="746"/>
        <end position="756"/>
    </location>
</feature>
<reference evidence="4" key="5">
    <citation type="submission" date="2015-06" db="UniProtKB">
        <authorList>
            <consortium name="EnsemblFungi"/>
        </authorList>
    </citation>
    <scope>IDENTIFICATION</scope>
    <source>
        <strain evidence="4">ATCC 64411</strain>
    </source>
</reference>
<dbReference type="GO" id="GO:0016787">
    <property type="term" value="F:hydrolase activity"/>
    <property type="evidence" value="ECO:0007669"/>
    <property type="project" value="InterPro"/>
</dbReference>
<reference evidence="4" key="4">
    <citation type="journal article" date="2015" name="G3 (Bethesda)">
        <title>Genome sequences of three phytopathogenic species of the Magnaporthaceae family of fungi.</title>
        <authorList>
            <person name="Okagaki L.H."/>
            <person name="Nunes C.C."/>
            <person name="Sailsbery J."/>
            <person name="Clay B."/>
            <person name="Brown D."/>
            <person name="John T."/>
            <person name="Oh Y."/>
            <person name="Young N."/>
            <person name="Fitzgerald M."/>
            <person name="Haas B.J."/>
            <person name="Zeng Q."/>
            <person name="Young S."/>
            <person name="Adiconis X."/>
            <person name="Fan L."/>
            <person name="Levin J.Z."/>
            <person name="Mitchell T.K."/>
            <person name="Okubara P.A."/>
            <person name="Farman M.L."/>
            <person name="Kohn L.M."/>
            <person name="Birren B."/>
            <person name="Ma L.-J."/>
            <person name="Dean R.A."/>
        </authorList>
    </citation>
    <scope>NUCLEOTIDE SEQUENCE</scope>
    <source>
        <strain evidence="4">ATCC 64411 / 73-15</strain>
    </source>
</reference>
<reference evidence="3" key="3">
    <citation type="submission" date="2011-03" db="EMBL/GenBank/DDBJ databases">
        <title>Annotation of Magnaporthe poae ATCC 64411.</title>
        <authorList>
            <person name="Ma L.-J."/>
            <person name="Dead R."/>
            <person name="Young S.K."/>
            <person name="Zeng Q."/>
            <person name="Gargeya S."/>
            <person name="Fitzgerald M."/>
            <person name="Haas B."/>
            <person name="Abouelleil A."/>
            <person name="Alvarado L."/>
            <person name="Arachchi H.M."/>
            <person name="Berlin A."/>
            <person name="Brown A."/>
            <person name="Chapman S.B."/>
            <person name="Chen Z."/>
            <person name="Dunbar C."/>
            <person name="Freedman E."/>
            <person name="Gearin G."/>
            <person name="Gellesch M."/>
            <person name="Goldberg J."/>
            <person name="Griggs A."/>
            <person name="Gujja S."/>
            <person name="Heiman D."/>
            <person name="Howarth C."/>
            <person name="Larson L."/>
            <person name="Lui A."/>
            <person name="MacDonald P.J.P."/>
            <person name="Mehta T."/>
            <person name="Montmayeur A."/>
            <person name="Murphy C."/>
            <person name="Neiman D."/>
            <person name="Pearson M."/>
            <person name="Priest M."/>
            <person name="Roberts A."/>
            <person name="Saif S."/>
            <person name="Shea T."/>
            <person name="Shenoy N."/>
            <person name="Sisk P."/>
            <person name="Stolte C."/>
            <person name="Sykes S."/>
            <person name="Yandava C."/>
            <person name="Wortman J."/>
            <person name="Nusbaum C."/>
            <person name="Birren B."/>
        </authorList>
    </citation>
    <scope>NUCLEOTIDE SEQUENCE</scope>
    <source>
        <strain evidence="3">ATCC 64411</strain>
    </source>
</reference>
<dbReference type="Pfam" id="PF03133">
    <property type="entry name" value="TTL"/>
    <property type="match status" value="2"/>
</dbReference>
<dbReference type="Proteomes" id="UP000011715">
    <property type="component" value="Unassembled WGS sequence"/>
</dbReference>
<dbReference type="EMBL" id="ADBL01001344">
    <property type="status" value="NOT_ANNOTATED_CDS"/>
    <property type="molecule type" value="Genomic_DNA"/>
</dbReference>
<dbReference type="SUPFAM" id="SSF56059">
    <property type="entry name" value="Glutathione synthetase ATP-binding domain-like"/>
    <property type="match status" value="1"/>
</dbReference>
<evidence type="ECO:0000313" key="3">
    <source>
        <dbReference type="EMBL" id="KLU86605.1"/>
    </source>
</evidence>
<dbReference type="VEuPathDB" id="FungiDB:MAPG_05617"/>
<dbReference type="SUPFAM" id="SSF64167">
    <property type="entry name" value="SurE-like"/>
    <property type="match status" value="1"/>
</dbReference>
<dbReference type="EMBL" id="ADBL01001343">
    <property type="status" value="NOT_ANNOTATED_CDS"/>
    <property type="molecule type" value="Genomic_DNA"/>
</dbReference>
<dbReference type="InterPro" id="IPR002828">
    <property type="entry name" value="SurE-like_Pase/nucleotidase"/>
</dbReference>